<dbReference type="InterPro" id="IPR027385">
    <property type="entry name" value="Beta-barrel_OMP"/>
</dbReference>
<organism evidence="7">
    <name type="scientific">Bradyrhizobium barranii subsp. barranii</name>
    <dbReference type="NCBI Taxonomy" id="2823807"/>
    <lineage>
        <taxon>Bacteria</taxon>
        <taxon>Pseudomonadati</taxon>
        <taxon>Pseudomonadota</taxon>
        <taxon>Alphaproteobacteria</taxon>
        <taxon>Hyphomicrobiales</taxon>
        <taxon>Nitrobacteraceae</taxon>
        <taxon>Bradyrhizobium</taxon>
        <taxon>Bradyrhizobium barranii</taxon>
    </lineage>
</organism>
<keyword evidence="2" id="KW-0732">Signal</keyword>
<evidence type="ECO:0000256" key="2">
    <source>
        <dbReference type="ARBA" id="ARBA00022729"/>
    </source>
</evidence>
<evidence type="ECO:0000256" key="1">
    <source>
        <dbReference type="ARBA" id="ARBA00004442"/>
    </source>
</evidence>
<protein>
    <submittedName>
        <fullName evidence="7">Porin family protein</fullName>
    </submittedName>
</protein>
<dbReference type="Gene3D" id="2.40.160.20">
    <property type="match status" value="1"/>
</dbReference>
<name>A0A939S4U3_9BRAD</name>
<comment type="similarity">
    <text evidence="5">Belongs to the Omp25/RopB family.</text>
</comment>
<sequence>MHIKQVDWSETFLVICLRVVADLEEATVQRVFLICIAAGLLSGPALASDLPIKAPIYKAPIAAPLYNWGGFYVGANFGGGWSNGSLNIPGNNLYGGLTEFVGGVQAGYNFQAGHFLFGVEGEFDGAGFGHPVFPAPTLAFVDQHWIGTVAGRVGLVDDRWLVFAKLGGGWVNSSATLNLPGAAWNGTSTNTGWLAGAGIEYGFKSHWTVKLEYDYLGLSNWRSPTVPSVALNRDLQMVKAGINYKFESGLPAVAEAPKHSHEPSDDEDLQKKSQNPIADLVSVPFQSNTNFNTGPFNRTQEVLNIQPVVPMHLNDDWNVISRTIIPLVSQPSPFFDSSTNGIGDVTQSLFVSPVHPGPLIWGVGPVFTVPSANDPILGTGKFLFGPTAVLVVTPPHWVIGVLLNNQWSVGGNPLRPPVNAFLAQPFANYNMAHGWYLNTSPIITADWLAASGERWTVPVGGGIGRVFRVGDQPINASIQAYYNVIRPTGAPAWSLRTTVALLFPVN</sequence>
<gene>
    <name evidence="7" type="ORF">J4G43_30615</name>
</gene>
<dbReference type="InterPro" id="IPR051692">
    <property type="entry name" value="OMP-like"/>
</dbReference>
<dbReference type="Pfam" id="PF13505">
    <property type="entry name" value="OMP_b-brl"/>
    <property type="match status" value="1"/>
</dbReference>
<evidence type="ECO:0000256" key="5">
    <source>
        <dbReference type="ARBA" id="ARBA00038306"/>
    </source>
</evidence>
<comment type="subcellular location">
    <subcellularLocation>
        <location evidence="1">Cell outer membrane</location>
    </subcellularLocation>
</comment>
<feature type="domain" description="Outer membrane protein beta-barrel" evidence="6">
    <location>
        <begin position="65"/>
        <end position="246"/>
    </location>
</feature>
<dbReference type="AlphaFoldDB" id="A0A939S4U3"/>
<dbReference type="InterPro" id="IPR011250">
    <property type="entry name" value="OMP/PagP_B-barrel"/>
</dbReference>
<keyword evidence="4" id="KW-0998">Cell outer membrane</keyword>
<dbReference type="PANTHER" id="PTHR34001">
    <property type="entry name" value="BLL7405 PROTEIN"/>
    <property type="match status" value="1"/>
</dbReference>
<proteinExistence type="inferred from homology"/>
<evidence type="ECO:0000259" key="6">
    <source>
        <dbReference type="Pfam" id="PF13505"/>
    </source>
</evidence>
<dbReference type="PANTHER" id="PTHR34001:SF3">
    <property type="entry name" value="BLL7405 PROTEIN"/>
    <property type="match status" value="1"/>
</dbReference>
<accession>A0A939S4U3</accession>
<evidence type="ECO:0000256" key="3">
    <source>
        <dbReference type="ARBA" id="ARBA00023136"/>
    </source>
</evidence>
<evidence type="ECO:0000313" key="7">
    <source>
        <dbReference type="EMBL" id="MBO1865090.1"/>
    </source>
</evidence>
<dbReference type="GO" id="GO:0009279">
    <property type="term" value="C:cell outer membrane"/>
    <property type="evidence" value="ECO:0007669"/>
    <property type="project" value="UniProtKB-SubCell"/>
</dbReference>
<keyword evidence="3" id="KW-0472">Membrane</keyword>
<evidence type="ECO:0000256" key="4">
    <source>
        <dbReference type="ARBA" id="ARBA00023237"/>
    </source>
</evidence>
<dbReference type="SUPFAM" id="SSF56925">
    <property type="entry name" value="OMPA-like"/>
    <property type="match status" value="1"/>
</dbReference>
<dbReference type="EMBL" id="JAGEMI010000001">
    <property type="protein sequence ID" value="MBO1865090.1"/>
    <property type="molecule type" value="Genomic_DNA"/>
</dbReference>
<reference evidence="7" key="1">
    <citation type="submission" date="2021-03" db="EMBL/GenBank/DDBJ databases">
        <title>Whole Genome Sequence of Bradyrhizobium sp. Strain 144S4.</title>
        <authorList>
            <person name="Bromfield E.S.P."/>
            <person name="Cloutier S."/>
        </authorList>
    </citation>
    <scope>NUCLEOTIDE SEQUENCE [LARGE SCALE GENOMIC DNA]</scope>
    <source>
        <strain evidence="7">144S4</strain>
    </source>
</reference>
<comment type="caution">
    <text evidence="7">The sequence shown here is derived from an EMBL/GenBank/DDBJ whole genome shotgun (WGS) entry which is preliminary data.</text>
</comment>